<proteinExistence type="predicted"/>
<evidence type="ECO:0000313" key="1">
    <source>
        <dbReference type="EMBL" id="KAF7408544.1"/>
    </source>
</evidence>
<accession>A0A834NHZ9</accession>
<reference evidence="1" key="1">
    <citation type="journal article" date="2020" name="G3 (Bethesda)">
        <title>High-Quality Assemblies for Three Invasive Social Wasps from the &lt;i&gt;Vespula&lt;/i&gt; Genus.</title>
        <authorList>
            <person name="Harrop T.W.R."/>
            <person name="Guhlin J."/>
            <person name="McLaughlin G.M."/>
            <person name="Permina E."/>
            <person name="Stockwell P."/>
            <person name="Gilligan J."/>
            <person name="Le Lec M.F."/>
            <person name="Gruber M.A.M."/>
            <person name="Quinn O."/>
            <person name="Lovegrove M."/>
            <person name="Duncan E.J."/>
            <person name="Remnant E.J."/>
            <person name="Van Eeckhoven J."/>
            <person name="Graham B."/>
            <person name="Knapp R.A."/>
            <person name="Langford K.W."/>
            <person name="Kronenberg Z."/>
            <person name="Press M.O."/>
            <person name="Eacker S.M."/>
            <person name="Wilson-Rankin E.E."/>
            <person name="Purcell J."/>
            <person name="Lester P.J."/>
            <person name="Dearden P.K."/>
        </authorList>
    </citation>
    <scope>NUCLEOTIDE SEQUENCE</scope>
    <source>
        <strain evidence="1">Marl-1</strain>
    </source>
</reference>
<comment type="caution">
    <text evidence="1">The sequence shown here is derived from an EMBL/GenBank/DDBJ whole genome shotgun (WGS) entry which is preliminary data.</text>
</comment>
<dbReference type="Proteomes" id="UP000614350">
    <property type="component" value="Unassembled WGS sequence"/>
</dbReference>
<dbReference type="EMBL" id="JACSEA010000002">
    <property type="protein sequence ID" value="KAF7408544.1"/>
    <property type="molecule type" value="Genomic_DNA"/>
</dbReference>
<name>A0A834NHZ9_VESVU</name>
<evidence type="ECO:0000313" key="2">
    <source>
        <dbReference type="Proteomes" id="UP000614350"/>
    </source>
</evidence>
<protein>
    <submittedName>
        <fullName evidence="1">Uncharacterized protein</fullName>
    </submittedName>
</protein>
<dbReference type="AlphaFoldDB" id="A0A834NHZ9"/>
<organism evidence="1 2">
    <name type="scientific">Vespula vulgaris</name>
    <name type="common">Yellow jacket</name>
    <name type="synonym">Wasp</name>
    <dbReference type="NCBI Taxonomy" id="7454"/>
    <lineage>
        <taxon>Eukaryota</taxon>
        <taxon>Metazoa</taxon>
        <taxon>Ecdysozoa</taxon>
        <taxon>Arthropoda</taxon>
        <taxon>Hexapoda</taxon>
        <taxon>Insecta</taxon>
        <taxon>Pterygota</taxon>
        <taxon>Neoptera</taxon>
        <taxon>Endopterygota</taxon>
        <taxon>Hymenoptera</taxon>
        <taxon>Apocrita</taxon>
        <taxon>Aculeata</taxon>
        <taxon>Vespoidea</taxon>
        <taxon>Vespidae</taxon>
        <taxon>Vespinae</taxon>
        <taxon>Vespula</taxon>
    </lineage>
</organism>
<gene>
    <name evidence="1" type="ORF">HZH66_003081</name>
</gene>
<sequence>MKVRTVSFQKVKFVLASEAGNIGLPNLTDRRARETLCLGNTSAENFQEFDSSLVRLLIISQEENGTT</sequence>
<keyword evidence="2" id="KW-1185">Reference proteome</keyword>